<dbReference type="InterPro" id="IPR044149">
    <property type="entry name" value="Nitrilases_CHs"/>
</dbReference>
<dbReference type="InterPro" id="IPR036526">
    <property type="entry name" value="C-N_Hydrolase_sf"/>
</dbReference>
<comment type="caution">
    <text evidence="3">The sequence shown here is derived from an EMBL/GenBank/DDBJ whole genome shotgun (WGS) entry which is preliminary data.</text>
</comment>
<evidence type="ECO:0000259" key="2">
    <source>
        <dbReference type="PROSITE" id="PS50263"/>
    </source>
</evidence>
<keyword evidence="4" id="KW-0378">Hydrolase</keyword>
<dbReference type="SUPFAM" id="SSF56317">
    <property type="entry name" value="Carbon-nitrogen hydrolase"/>
    <property type="match status" value="1"/>
</dbReference>
<dbReference type="EC" id="3.5.5.1" evidence="4"/>
<organism evidence="3 5">
    <name type="scientific">Xanthobacter flavus</name>
    <dbReference type="NCBI Taxonomy" id="281"/>
    <lineage>
        <taxon>Bacteria</taxon>
        <taxon>Pseudomonadati</taxon>
        <taxon>Pseudomonadota</taxon>
        <taxon>Alphaproteobacteria</taxon>
        <taxon>Hyphomicrobiales</taxon>
        <taxon>Xanthobacteraceae</taxon>
        <taxon>Xanthobacter</taxon>
    </lineage>
</organism>
<dbReference type="GO" id="GO:0018822">
    <property type="term" value="F:nitrile hydratase activity"/>
    <property type="evidence" value="ECO:0007669"/>
    <property type="project" value="TreeGrafter"/>
</dbReference>
<dbReference type="GO" id="GO:0051410">
    <property type="term" value="P:detoxification of nitrogen compound"/>
    <property type="evidence" value="ECO:0007669"/>
    <property type="project" value="TreeGrafter"/>
</dbReference>
<comment type="similarity">
    <text evidence="1">Belongs to the carbon-nitrogen hydrolase superfamily. Nitrilase family.</text>
</comment>
<name>A0A9W6CI04_XANFL</name>
<evidence type="ECO:0000256" key="1">
    <source>
        <dbReference type="ARBA" id="ARBA00008129"/>
    </source>
</evidence>
<dbReference type="EMBL" id="JAVDPY010000002">
    <property type="protein sequence ID" value="MDR6332803.1"/>
    <property type="molecule type" value="Genomic_DNA"/>
</dbReference>
<dbReference type="AlphaFoldDB" id="A0A9W6CI04"/>
<sequence length="314" mass="33411">MSKLKVAVVQAATEGADSEATLQKAERLIAECGSKGVAVAVFPEAFIGGYPKGADFQICVGMRRPGTREEFLGYASRAIAVPGPATERLGSAVRAAGIYLTIGVIEKDGGTLYCTALFFGPDGSLLGKHRKTLPTAAERLVWGSGDGSTLAAVDTPWGPMGAVICWESYVPMLRMAMYGKGIALYCAPTADDRDTWAPSMQHVAMEGRCFVLSACQYMSRGNFPGDIRNTITDNDEDVLMRGGSLIVGPLGNIIAGPDFSGETILTADIDTDDITRAQFDHDVNGHYSRPDLFKLIVNEEPLKSVVPVKGMAGH</sequence>
<evidence type="ECO:0000313" key="3">
    <source>
        <dbReference type="EMBL" id="GLI21079.1"/>
    </source>
</evidence>
<protein>
    <submittedName>
        <fullName evidence="3">Nitrilase</fullName>
        <ecNumber evidence="4">3.5.5.1</ecNumber>
    </submittedName>
</protein>
<dbReference type="InterPro" id="IPR003010">
    <property type="entry name" value="C-N_Hydrolase"/>
</dbReference>
<dbReference type="Gene3D" id="3.60.110.10">
    <property type="entry name" value="Carbon-nitrogen hydrolase"/>
    <property type="match status" value="1"/>
</dbReference>
<keyword evidence="6" id="KW-1185">Reference proteome</keyword>
<dbReference type="PANTHER" id="PTHR46044">
    <property type="entry name" value="NITRILASE"/>
    <property type="match status" value="1"/>
</dbReference>
<dbReference type="PROSITE" id="PS50263">
    <property type="entry name" value="CN_HYDROLASE"/>
    <property type="match status" value="1"/>
</dbReference>
<dbReference type="GeneID" id="95761547"/>
<dbReference type="PANTHER" id="PTHR46044:SF1">
    <property type="entry name" value="CN HYDROLASE DOMAIN-CONTAINING PROTEIN"/>
    <property type="match status" value="1"/>
</dbReference>
<reference evidence="3" key="1">
    <citation type="submission" date="2022-12" db="EMBL/GenBank/DDBJ databases">
        <title>Reference genome sequencing for broad-spectrum identification of bacterial and archaeal isolates by mass spectrometry.</title>
        <authorList>
            <person name="Sekiguchi Y."/>
            <person name="Tourlousse D.M."/>
        </authorList>
    </citation>
    <scope>NUCLEOTIDE SEQUENCE</scope>
    <source>
        <strain evidence="3">301</strain>
    </source>
</reference>
<evidence type="ECO:0000313" key="4">
    <source>
        <dbReference type="EMBL" id="MDR6332803.1"/>
    </source>
</evidence>
<dbReference type="EMBL" id="BSDO01000001">
    <property type="protein sequence ID" value="GLI21079.1"/>
    <property type="molecule type" value="Genomic_DNA"/>
</dbReference>
<evidence type="ECO:0000313" key="5">
    <source>
        <dbReference type="Proteomes" id="UP001144397"/>
    </source>
</evidence>
<gene>
    <name evidence="4" type="ORF">GGQ86_001267</name>
    <name evidence="3" type="ORF">XFLAVUS301_07530</name>
</gene>
<accession>A0A9W6CI04</accession>
<reference evidence="4 6" key="2">
    <citation type="submission" date="2023-07" db="EMBL/GenBank/DDBJ databases">
        <title>Genomic Encyclopedia of Type Strains, Phase IV (KMG-IV): sequencing the most valuable type-strain genomes for metagenomic binning, comparative biology and taxonomic classification.</title>
        <authorList>
            <person name="Goeker M."/>
        </authorList>
    </citation>
    <scope>NUCLEOTIDE SEQUENCE [LARGE SCALE GENOMIC DNA]</scope>
    <source>
        <strain evidence="4 6">DSM 338</strain>
    </source>
</reference>
<proteinExistence type="inferred from homology"/>
<dbReference type="GO" id="GO:0000257">
    <property type="term" value="F:nitrilase activity"/>
    <property type="evidence" value="ECO:0007669"/>
    <property type="project" value="UniProtKB-EC"/>
</dbReference>
<feature type="domain" description="CN hydrolase" evidence="2">
    <location>
        <begin position="4"/>
        <end position="271"/>
    </location>
</feature>
<dbReference type="CDD" id="cd07564">
    <property type="entry name" value="nitrilases_CHs"/>
    <property type="match status" value="1"/>
</dbReference>
<dbReference type="Proteomes" id="UP001245370">
    <property type="component" value="Unassembled WGS sequence"/>
</dbReference>
<evidence type="ECO:0000313" key="6">
    <source>
        <dbReference type="Proteomes" id="UP001245370"/>
    </source>
</evidence>
<dbReference type="Proteomes" id="UP001144397">
    <property type="component" value="Unassembled WGS sequence"/>
</dbReference>
<dbReference type="RefSeq" id="WP_281805500.1">
    <property type="nucleotide sequence ID" value="NZ_BSDO01000001.1"/>
</dbReference>
<dbReference type="Pfam" id="PF00795">
    <property type="entry name" value="CN_hydrolase"/>
    <property type="match status" value="1"/>
</dbReference>